<gene>
    <name evidence="1" type="ORF">EAF64_17295</name>
</gene>
<reference evidence="1 2" key="1">
    <citation type="submission" date="2019-01" db="EMBL/GenBank/DDBJ databases">
        <title>Halorientalis sp. F13-25 a new haloarchaeum isolated from hypersaline water.</title>
        <authorList>
            <person name="Ana D.-V."/>
            <person name="Cristina S.-P."/>
            <person name="Antonio V."/>
        </authorList>
    </citation>
    <scope>NUCLEOTIDE SEQUENCE [LARGE SCALE GENOMIC DNA]</scope>
    <source>
        <strain evidence="1 2">F13-25</strain>
    </source>
</reference>
<dbReference type="RefSeq" id="WP_129070235.1">
    <property type="nucleotide sequence ID" value="NZ_RDFA01000007.1"/>
</dbReference>
<comment type="caution">
    <text evidence="1">The sequence shown here is derived from an EMBL/GenBank/DDBJ whole genome shotgun (WGS) entry which is preliminary data.</text>
</comment>
<sequence>MESGSRSVVVVGAVAVLLVLAGCSGSPGDGTPSTTEYHEPASESLLSAEQFTNWEANGTRAPGAAPAGMESGRVLELQNGSANLQIALLVFESPADARAFLAAQRETYEGDGINTTNASVGDRAFATTSLTETAVDAQQSNVYVQVTGAVPLNASQQYARAQLRAVTDR</sequence>
<evidence type="ECO:0000313" key="1">
    <source>
        <dbReference type="EMBL" id="RXK46902.1"/>
    </source>
</evidence>
<protein>
    <recommendedName>
        <fullName evidence="3">Lipoprotein</fullName>
    </recommendedName>
</protein>
<evidence type="ECO:0000313" key="2">
    <source>
        <dbReference type="Proteomes" id="UP000289691"/>
    </source>
</evidence>
<accession>A0A498KR93</accession>
<organism evidence="1 2">
    <name type="scientific">Halorientalis pallida</name>
    <dbReference type="NCBI Taxonomy" id="2479928"/>
    <lineage>
        <taxon>Archaea</taxon>
        <taxon>Methanobacteriati</taxon>
        <taxon>Methanobacteriota</taxon>
        <taxon>Stenosarchaea group</taxon>
        <taxon>Halobacteria</taxon>
        <taxon>Halobacteriales</taxon>
        <taxon>Haloarculaceae</taxon>
        <taxon>Halorientalis</taxon>
    </lineage>
</organism>
<name>A0A498KR93_9EURY</name>
<dbReference type="OrthoDB" id="240505at2157"/>
<dbReference type="Proteomes" id="UP000289691">
    <property type="component" value="Unassembled WGS sequence"/>
</dbReference>
<dbReference type="PROSITE" id="PS51257">
    <property type="entry name" value="PROKAR_LIPOPROTEIN"/>
    <property type="match status" value="1"/>
</dbReference>
<dbReference type="EMBL" id="RDFA01000007">
    <property type="protein sequence ID" value="RXK46902.1"/>
    <property type="molecule type" value="Genomic_DNA"/>
</dbReference>
<keyword evidence="2" id="KW-1185">Reference proteome</keyword>
<dbReference type="AlphaFoldDB" id="A0A498KR93"/>
<evidence type="ECO:0008006" key="3">
    <source>
        <dbReference type="Google" id="ProtNLM"/>
    </source>
</evidence>
<proteinExistence type="predicted"/>